<dbReference type="PROSITE" id="PS51257">
    <property type="entry name" value="PROKAR_LIPOPROTEIN"/>
    <property type="match status" value="1"/>
</dbReference>
<keyword evidence="1" id="KW-0732">Signal</keyword>
<reference evidence="2 3" key="1">
    <citation type="submission" date="2017-07" db="EMBL/GenBank/DDBJ databases">
        <authorList>
            <person name="Talla V."/>
            <person name="Backstrom N."/>
        </authorList>
    </citation>
    <scope>NUCLEOTIDE SEQUENCE [LARGE SCALE GENOMIC DNA]</scope>
</reference>
<protein>
    <submittedName>
        <fullName evidence="2">Uncharacterized protein</fullName>
    </submittedName>
</protein>
<name>A0A5E4QDX9_9NEOP</name>
<organism evidence="2 3">
    <name type="scientific">Leptidea sinapis</name>
    <dbReference type="NCBI Taxonomy" id="189913"/>
    <lineage>
        <taxon>Eukaryota</taxon>
        <taxon>Metazoa</taxon>
        <taxon>Ecdysozoa</taxon>
        <taxon>Arthropoda</taxon>
        <taxon>Hexapoda</taxon>
        <taxon>Insecta</taxon>
        <taxon>Pterygota</taxon>
        <taxon>Neoptera</taxon>
        <taxon>Endopterygota</taxon>
        <taxon>Lepidoptera</taxon>
        <taxon>Glossata</taxon>
        <taxon>Ditrysia</taxon>
        <taxon>Papilionoidea</taxon>
        <taxon>Pieridae</taxon>
        <taxon>Dismorphiinae</taxon>
        <taxon>Leptidea</taxon>
    </lineage>
</organism>
<gene>
    <name evidence="2" type="ORF">LSINAPIS_LOCUS7984</name>
</gene>
<dbReference type="EMBL" id="FZQP02002758">
    <property type="protein sequence ID" value="VVC96493.1"/>
    <property type="molecule type" value="Genomic_DNA"/>
</dbReference>
<keyword evidence="3" id="KW-1185">Reference proteome</keyword>
<proteinExistence type="predicted"/>
<sequence length="105" mass="11642">MLAIKLNIIFSILLIAVASVSCTPLEYTAAIQAMPPGASYTTLSENQIPRASSFNSSKCIFSHSFRSEANRIVCVFGNQCDEKSHLVVYTWNRYSQSGHKINPQK</sequence>
<feature type="signal peptide" evidence="1">
    <location>
        <begin position="1"/>
        <end position="22"/>
    </location>
</feature>
<dbReference type="AlphaFoldDB" id="A0A5E4QDX9"/>
<evidence type="ECO:0000313" key="2">
    <source>
        <dbReference type="EMBL" id="VVC96493.1"/>
    </source>
</evidence>
<accession>A0A5E4QDX9</accession>
<feature type="chain" id="PRO_5022884719" evidence="1">
    <location>
        <begin position="23"/>
        <end position="105"/>
    </location>
</feature>
<dbReference type="Proteomes" id="UP000324832">
    <property type="component" value="Unassembled WGS sequence"/>
</dbReference>
<feature type="non-terminal residue" evidence="2">
    <location>
        <position position="105"/>
    </location>
</feature>
<evidence type="ECO:0000256" key="1">
    <source>
        <dbReference type="SAM" id="SignalP"/>
    </source>
</evidence>
<evidence type="ECO:0000313" key="3">
    <source>
        <dbReference type="Proteomes" id="UP000324832"/>
    </source>
</evidence>